<dbReference type="Proteomes" id="UP000299102">
    <property type="component" value="Unassembled WGS sequence"/>
</dbReference>
<sequence length="77" mass="8246">MIEPHCGQEQHINEPAGPVKYDTLTGNGREEAAFDVEYPTPYQEPGYASAINMGLQVSLEGRVHPNSNGSPASCPSC</sequence>
<dbReference type="AlphaFoldDB" id="A0A4C1YPH7"/>
<feature type="region of interest" description="Disordered" evidence="1">
    <location>
        <begin position="1"/>
        <end position="25"/>
    </location>
</feature>
<proteinExistence type="predicted"/>
<gene>
    <name evidence="2" type="ORF">EVAR_53675_1</name>
</gene>
<evidence type="ECO:0000256" key="1">
    <source>
        <dbReference type="SAM" id="MobiDB-lite"/>
    </source>
</evidence>
<reference evidence="2 3" key="1">
    <citation type="journal article" date="2019" name="Commun. Biol.">
        <title>The bagworm genome reveals a unique fibroin gene that provides high tensile strength.</title>
        <authorList>
            <person name="Kono N."/>
            <person name="Nakamura H."/>
            <person name="Ohtoshi R."/>
            <person name="Tomita M."/>
            <person name="Numata K."/>
            <person name="Arakawa K."/>
        </authorList>
    </citation>
    <scope>NUCLEOTIDE SEQUENCE [LARGE SCALE GENOMIC DNA]</scope>
</reference>
<protein>
    <submittedName>
        <fullName evidence="2">Uncharacterized protein</fullName>
    </submittedName>
</protein>
<dbReference type="EMBL" id="BGZK01001315">
    <property type="protein sequence ID" value="GBP77030.1"/>
    <property type="molecule type" value="Genomic_DNA"/>
</dbReference>
<accession>A0A4C1YPH7</accession>
<comment type="caution">
    <text evidence="2">The sequence shown here is derived from an EMBL/GenBank/DDBJ whole genome shotgun (WGS) entry which is preliminary data.</text>
</comment>
<evidence type="ECO:0000313" key="2">
    <source>
        <dbReference type="EMBL" id="GBP77030.1"/>
    </source>
</evidence>
<name>A0A4C1YPH7_EUMVA</name>
<evidence type="ECO:0000313" key="3">
    <source>
        <dbReference type="Proteomes" id="UP000299102"/>
    </source>
</evidence>
<organism evidence="2 3">
    <name type="scientific">Eumeta variegata</name>
    <name type="common">Bagworm moth</name>
    <name type="synonym">Eumeta japonica</name>
    <dbReference type="NCBI Taxonomy" id="151549"/>
    <lineage>
        <taxon>Eukaryota</taxon>
        <taxon>Metazoa</taxon>
        <taxon>Ecdysozoa</taxon>
        <taxon>Arthropoda</taxon>
        <taxon>Hexapoda</taxon>
        <taxon>Insecta</taxon>
        <taxon>Pterygota</taxon>
        <taxon>Neoptera</taxon>
        <taxon>Endopterygota</taxon>
        <taxon>Lepidoptera</taxon>
        <taxon>Glossata</taxon>
        <taxon>Ditrysia</taxon>
        <taxon>Tineoidea</taxon>
        <taxon>Psychidae</taxon>
        <taxon>Oiketicinae</taxon>
        <taxon>Eumeta</taxon>
    </lineage>
</organism>
<keyword evidence="3" id="KW-1185">Reference proteome</keyword>
<feature type="compositionally biased region" description="Basic and acidic residues" evidence="1">
    <location>
        <begin position="1"/>
        <end position="12"/>
    </location>
</feature>